<feature type="domain" description="Alpha-D-phosphohexomutase C-terminal" evidence="17">
    <location>
        <begin position="483"/>
        <end position="521"/>
    </location>
</feature>
<evidence type="ECO:0000256" key="7">
    <source>
        <dbReference type="ARBA" id="ARBA00022842"/>
    </source>
</evidence>
<evidence type="ECO:0000259" key="18">
    <source>
        <dbReference type="Pfam" id="PF02878"/>
    </source>
</evidence>
<feature type="binding site" evidence="15">
    <location>
        <begin position="499"/>
        <end position="503"/>
    </location>
    <ligand>
        <name>substrate</name>
    </ligand>
</feature>
<dbReference type="Pfam" id="PF02878">
    <property type="entry name" value="PGM_PMM_I"/>
    <property type="match status" value="2"/>
</dbReference>
<feature type="domain" description="Phosphoacetylglucosamine mutase AMG1" evidence="20">
    <location>
        <begin position="177"/>
        <end position="283"/>
    </location>
</feature>
<protein>
    <recommendedName>
        <fullName evidence="12 13">Phosphoacetylglucosamine mutase</fullName>
        <shortName evidence="13">PAGM</shortName>
        <ecNumber evidence="4 13">5.4.2.3</ecNumber>
    </recommendedName>
    <alternativeName>
        <fullName evidence="13">Acetylglucosamine phosphomutase</fullName>
    </alternativeName>
    <alternativeName>
        <fullName evidence="13">N-acetylglucosamine-phosphate mutase</fullName>
    </alternativeName>
</protein>
<dbReference type="FunFam" id="3.30.310.50:FF:000003">
    <property type="entry name" value="Phosphoacetylglucosamine mutase"/>
    <property type="match status" value="1"/>
</dbReference>
<evidence type="ECO:0000313" key="22">
    <source>
        <dbReference type="Proteomes" id="UP000478008"/>
    </source>
</evidence>
<feature type="binding site" evidence="16">
    <location>
        <position position="278"/>
    </location>
    <ligand>
        <name>Mg(2+)</name>
        <dbReference type="ChEBI" id="CHEBI:18420"/>
    </ligand>
</feature>
<dbReference type="InterPro" id="IPR005843">
    <property type="entry name" value="A-D-PHexomutase_C"/>
</dbReference>
<dbReference type="Pfam" id="PF00408">
    <property type="entry name" value="PGM_PMM_IV"/>
    <property type="match status" value="1"/>
</dbReference>
<evidence type="ECO:0000259" key="20">
    <source>
        <dbReference type="Pfam" id="PF21405"/>
    </source>
</evidence>
<dbReference type="GO" id="GO:0000287">
    <property type="term" value="F:magnesium ion binding"/>
    <property type="evidence" value="ECO:0007669"/>
    <property type="project" value="InterPro"/>
</dbReference>
<feature type="binding site" evidence="15">
    <location>
        <position position="508"/>
    </location>
    <ligand>
        <name>substrate</name>
    </ligand>
</feature>
<evidence type="ECO:0000256" key="12">
    <source>
        <dbReference type="ARBA" id="ARBA00070218"/>
    </source>
</evidence>
<dbReference type="SUPFAM" id="SSF55957">
    <property type="entry name" value="Phosphoglucomutase, C-terminal domain"/>
    <property type="match status" value="1"/>
</dbReference>
<dbReference type="PIRSF" id="PIRSF016408">
    <property type="entry name" value="PAGM"/>
    <property type="match status" value="1"/>
</dbReference>
<dbReference type="InterPro" id="IPR049022">
    <property type="entry name" value="AMG1_III"/>
</dbReference>
<comment type="similarity">
    <text evidence="3 13">Belongs to the phosphohexose mutase family.</text>
</comment>
<dbReference type="PROSITE" id="PS00710">
    <property type="entry name" value="PGM_PMM"/>
    <property type="match status" value="1"/>
</dbReference>
<accession>A0A7D9H0E0</accession>
<dbReference type="InterPro" id="IPR016657">
    <property type="entry name" value="PAGM"/>
</dbReference>
<feature type="domain" description="Alpha-D-phosphohexomutase alpha/beta/alpha" evidence="18">
    <location>
        <begin position="56"/>
        <end position="85"/>
    </location>
</feature>
<keyword evidence="6 13" id="KW-0479">Metal-binding</keyword>
<keyword evidence="8" id="KW-0007">Acetylation</keyword>
<evidence type="ECO:0000256" key="15">
    <source>
        <dbReference type="PIRSR" id="PIRSR016408-2"/>
    </source>
</evidence>
<comment type="pathway">
    <text evidence="2 13">Nucleotide-sugar biosynthesis; UDP-N-acetyl-alpha-D-glucosamine biosynthesis; N-acetyl-alpha-D-glucosamine 1-phosphate from alpha-D-glucosamine 6-phosphate (route I): step 2/2.</text>
</comment>
<dbReference type="FunFam" id="3.40.120.10:FF:000015">
    <property type="entry name" value="Phosphoacetylglucosamine mutase"/>
    <property type="match status" value="1"/>
</dbReference>
<feature type="domain" description="Phosphoacetylglucosamine mutase AMG1" evidence="19">
    <location>
        <begin position="298"/>
        <end position="436"/>
    </location>
</feature>
<reference evidence="21 22" key="1">
    <citation type="submission" date="2019-07" db="EMBL/GenBank/DDBJ databases">
        <authorList>
            <person name="Friedrich A."/>
            <person name="Schacherer J."/>
        </authorList>
    </citation>
    <scope>NUCLEOTIDE SEQUENCE [LARGE SCALE GENOMIC DNA]</scope>
</reference>
<feature type="active site" description="Phosphoserine intermediate" evidence="14">
    <location>
        <position position="63"/>
    </location>
</feature>
<dbReference type="Pfam" id="PF21404">
    <property type="entry name" value="AMG1_III"/>
    <property type="match status" value="1"/>
</dbReference>
<feature type="binding site" evidence="16">
    <location>
        <position position="276"/>
    </location>
    <ligand>
        <name>Mg(2+)</name>
        <dbReference type="ChEBI" id="CHEBI:18420"/>
    </ligand>
</feature>
<dbReference type="InterPro" id="IPR049023">
    <property type="entry name" value="AMG1_II"/>
</dbReference>
<feature type="domain" description="Alpha-D-phosphohexomutase alpha/beta/alpha" evidence="18">
    <location>
        <begin position="94"/>
        <end position="168"/>
    </location>
</feature>
<dbReference type="GO" id="GO:0005975">
    <property type="term" value="P:carbohydrate metabolic process"/>
    <property type="evidence" value="ECO:0007669"/>
    <property type="project" value="InterPro"/>
</dbReference>
<evidence type="ECO:0000256" key="8">
    <source>
        <dbReference type="ARBA" id="ARBA00022990"/>
    </source>
</evidence>
<evidence type="ECO:0000256" key="9">
    <source>
        <dbReference type="ARBA" id="ARBA00023235"/>
    </source>
</evidence>
<evidence type="ECO:0000256" key="16">
    <source>
        <dbReference type="PIRSR" id="PIRSR016408-3"/>
    </source>
</evidence>
<evidence type="ECO:0000256" key="10">
    <source>
        <dbReference type="ARBA" id="ARBA00023277"/>
    </source>
</evidence>
<keyword evidence="9 13" id="KW-0413">Isomerase</keyword>
<comment type="catalytic activity">
    <reaction evidence="1 13">
        <text>N-acetyl-alpha-D-glucosamine 1-phosphate = N-acetyl-D-glucosamine 6-phosphate</text>
        <dbReference type="Rhea" id="RHEA:23804"/>
        <dbReference type="ChEBI" id="CHEBI:57513"/>
        <dbReference type="ChEBI" id="CHEBI:57776"/>
        <dbReference type="EC" id="5.4.2.3"/>
    </reaction>
</comment>
<dbReference type="Pfam" id="PF21405">
    <property type="entry name" value="AMG1_II"/>
    <property type="match status" value="1"/>
</dbReference>
<keyword evidence="5" id="KW-0597">Phosphoprotein</keyword>
<feature type="binding site" evidence="15">
    <location>
        <begin position="372"/>
        <end position="374"/>
    </location>
    <ligand>
        <name>substrate</name>
    </ligand>
</feature>
<feature type="binding site" evidence="16">
    <location>
        <position position="280"/>
    </location>
    <ligand>
        <name>Mg(2+)</name>
        <dbReference type="ChEBI" id="CHEBI:18420"/>
    </ligand>
</feature>
<dbReference type="InterPro" id="IPR016055">
    <property type="entry name" value="A-D-PHexomutase_a/b/a-I/II/III"/>
</dbReference>
<dbReference type="EC" id="5.4.2.3" evidence="4 13"/>
<name>A0A7D9H0E0_DEKBR</name>
<comment type="function">
    <text evidence="11">Catalyzes the conversion of GlcNAc-6-P into GlcNAc-1-P during the synthesis of uridine diphosphate/UDP-GlcNAc, a sugar nucleotide critical to multiple glycosylation pathways including protein N- and O-glycosylation.</text>
</comment>
<keyword evidence="10" id="KW-0119">Carbohydrate metabolism</keyword>
<evidence type="ECO:0000256" key="13">
    <source>
        <dbReference type="PIRNR" id="PIRNR016408"/>
    </source>
</evidence>
<dbReference type="PANTHER" id="PTHR45955">
    <property type="entry name" value="PHOSPHOACETYLGLUCOSAMINE MUTASE"/>
    <property type="match status" value="1"/>
</dbReference>
<evidence type="ECO:0000256" key="6">
    <source>
        <dbReference type="ARBA" id="ARBA00022723"/>
    </source>
</evidence>
<dbReference type="EMBL" id="CABFWN010000004">
    <property type="protein sequence ID" value="VUG18761.1"/>
    <property type="molecule type" value="Genomic_DNA"/>
</dbReference>
<dbReference type="InterPro" id="IPR016066">
    <property type="entry name" value="A-D-PHexomutase_CS"/>
</dbReference>
<dbReference type="FunFam" id="3.40.120.10:FF:000013">
    <property type="entry name" value="Phosphoacetylglucosamine mutase"/>
    <property type="match status" value="1"/>
</dbReference>
<evidence type="ECO:0000256" key="11">
    <source>
        <dbReference type="ARBA" id="ARBA00060228"/>
    </source>
</evidence>
<evidence type="ECO:0000259" key="19">
    <source>
        <dbReference type="Pfam" id="PF21404"/>
    </source>
</evidence>
<evidence type="ECO:0000259" key="17">
    <source>
        <dbReference type="Pfam" id="PF00408"/>
    </source>
</evidence>
<dbReference type="CDD" id="cd03086">
    <property type="entry name" value="PGM3"/>
    <property type="match status" value="1"/>
</dbReference>
<evidence type="ECO:0000256" key="4">
    <source>
        <dbReference type="ARBA" id="ARBA00012731"/>
    </source>
</evidence>
<keyword evidence="7 13" id="KW-0460">Magnesium</keyword>
<keyword evidence="22" id="KW-1185">Reference proteome</keyword>
<proteinExistence type="inferred from homology"/>
<comment type="cofactor">
    <cofactor evidence="13 16">
        <name>Mg(2+)</name>
        <dbReference type="ChEBI" id="CHEBI:18420"/>
    </cofactor>
    <text evidence="13 16">Binds 1 Mg(2+) ion per subunit.</text>
</comment>
<organism evidence="21 22">
    <name type="scientific">Dekkera bruxellensis</name>
    <name type="common">Brettanomyces custersii</name>
    <dbReference type="NCBI Taxonomy" id="5007"/>
    <lineage>
        <taxon>Eukaryota</taxon>
        <taxon>Fungi</taxon>
        <taxon>Dikarya</taxon>
        <taxon>Ascomycota</taxon>
        <taxon>Saccharomycotina</taxon>
        <taxon>Pichiomycetes</taxon>
        <taxon>Pichiales</taxon>
        <taxon>Pichiaceae</taxon>
        <taxon>Brettanomyces</taxon>
    </lineage>
</organism>
<sequence length="534" mass="59075">MLSLREGFDRYPKPKDITYSYGTAGFRYIGDLLDSVAFRIGIIASLRSISLGGKTIGIVITASHNPPEQNGVKVIDPMGEMLPQEWEPFANEFANCETFEEFQKYIKQKLQQVPDQRVRPRVILARDTRASGPHLLKAALDGIAVINGTATDFGMLTTPQLHYLTRCFNDPKFGRNTENGYYEKLLSTTRRILSLYDYTFLPSVTVDTANGIGGDKLSRIDSLSDVLNFGVINGKTDHPELLNVDCGADYVKTQQKLPAELQKSSPKPDQLYASFDGDADRVVCYFVDGKTNKFRLLDGDRIATLFATFIGSLLKQLSGVDITMGIVQTAYANGSSTKFIQEELKLPVYFTPTGVKHLHHKAQQFDVGIYFEANGHGTVLFSKKYTSELSIFLATTTDTKQKAAAQTLLLLADLINQTVGDSISDLVTVMVALKIMGKSVNSWGADYTELPNRLFKLKVKDRSAFKTTDAERKLVSPSGLQAKLDEEISKYKQGRSFVRASGTEDAVRVYAEAETQEECDNLGSGVCELVKAFS</sequence>
<dbReference type="GO" id="GO:0006048">
    <property type="term" value="P:UDP-N-acetylglucosamine biosynthetic process"/>
    <property type="evidence" value="ECO:0007669"/>
    <property type="project" value="UniProtKB-UniRule"/>
</dbReference>
<dbReference type="AlphaFoldDB" id="A0A7D9H0E0"/>
<evidence type="ECO:0000256" key="3">
    <source>
        <dbReference type="ARBA" id="ARBA00010231"/>
    </source>
</evidence>
<comment type="function">
    <text evidence="13">Catalyzes the conversion of GlcNAc-6-P into GlcNAc-1-P during the synthesis of uridine diphosphate/UDP-GlcNAc, which is a biosynthetic precursor of chitin and also supplies the amino sugars for N-linked oligosaccharides of glycoproteins.</text>
</comment>
<evidence type="ECO:0000313" key="21">
    <source>
        <dbReference type="EMBL" id="VUG18761.1"/>
    </source>
</evidence>
<dbReference type="GO" id="GO:0004610">
    <property type="term" value="F:phosphoacetylglucosamine mutase activity"/>
    <property type="evidence" value="ECO:0007669"/>
    <property type="project" value="UniProtKB-UniRule"/>
</dbReference>
<dbReference type="Gene3D" id="3.30.310.50">
    <property type="entry name" value="Alpha-D-phosphohexomutase, C-terminal domain"/>
    <property type="match status" value="1"/>
</dbReference>
<evidence type="ECO:0000256" key="14">
    <source>
        <dbReference type="PIRSR" id="PIRSR016408-1"/>
    </source>
</evidence>
<feature type="binding site" description="via phosphate group" evidence="16">
    <location>
        <position position="63"/>
    </location>
    <ligand>
        <name>Mg(2+)</name>
        <dbReference type="ChEBI" id="CHEBI:18420"/>
    </ligand>
</feature>
<gene>
    <name evidence="21" type="primary">PCM1</name>
    <name evidence="21" type="ORF">DEBR0S4_01684G</name>
</gene>
<dbReference type="InterPro" id="IPR036900">
    <property type="entry name" value="A-D-PHexomutase_C_sf"/>
</dbReference>
<dbReference type="Proteomes" id="UP000478008">
    <property type="component" value="Unassembled WGS sequence"/>
</dbReference>
<dbReference type="Gene3D" id="3.40.120.10">
    <property type="entry name" value="Alpha-D-Glucose-1,6-Bisphosphate, subunit A, domain 3"/>
    <property type="match status" value="2"/>
</dbReference>
<dbReference type="PANTHER" id="PTHR45955:SF1">
    <property type="entry name" value="PHOSPHOACETYLGLUCOSAMINE MUTASE"/>
    <property type="match status" value="1"/>
</dbReference>
<evidence type="ECO:0000256" key="1">
    <source>
        <dbReference type="ARBA" id="ARBA00000558"/>
    </source>
</evidence>
<dbReference type="UniPathway" id="UPA00113">
    <property type="reaction ID" value="UER00530"/>
</dbReference>
<evidence type="ECO:0000256" key="5">
    <source>
        <dbReference type="ARBA" id="ARBA00022553"/>
    </source>
</evidence>
<dbReference type="SUPFAM" id="SSF53738">
    <property type="entry name" value="Phosphoglucomutase, first 3 domains"/>
    <property type="match status" value="4"/>
</dbReference>
<evidence type="ECO:0000256" key="2">
    <source>
        <dbReference type="ARBA" id="ARBA00004865"/>
    </source>
</evidence>
<dbReference type="InterPro" id="IPR005844">
    <property type="entry name" value="A-D-PHexomutase_a/b/a-I"/>
</dbReference>